<evidence type="ECO:0000313" key="2">
    <source>
        <dbReference type="WBParaSite" id="scaffold22617_cov221.g19950"/>
    </source>
</evidence>
<protein>
    <submittedName>
        <fullName evidence="2">Uncharacterized protein</fullName>
    </submittedName>
</protein>
<sequence length="24" mass="2908">MEMELIQLIVILVEEKEQSMEMEL</sequence>
<dbReference type="Proteomes" id="UP000887561">
    <property type="component" value="Unplaced"/>
</dbReference>
<proteinExistence type="predicted"/>
<dbReference type="AlphaFoldDB" id="A0A915LY86"/>
<evidence type="ECO:0000313" key="1">
    <source>
        <dbReference type="Proteomes" id="UP000887561"/>
    </source>
</evidence>
<dbReference type="WBParaSite" id="scaffold22617_cov221.g19950">
    <property type="protein sequence ID" value="scaffold22617_cov221.g19950"/>
    <property type="gene ID" value="scaffold22617_cov221.g19950"/>
</dbReference>
<organism evidence="1 2">
    <name type="scientific">Meloidogyne javanica</name>
    <name type="common">Root-knot nematode worm</name>
    <dbReference type="NCBI Taxonomy" id="6303"/>
    <lineage>
        <taxon>Eukaryota</taxon>
        <taxon>Metazoa</taxon>
        <taxon>Ecdysozoa</taxon>
        <taxon>Nematoda</taxon>
        <taxon>Chromadorea</taxon>
        <taxon>Rhabditida</taxon>
        <taxon>Tylenchina</taxon>
        <taxon>Tylenchomorpha</taxon>
        <taxon>Tylenchoidea</taxon>
        <taxon>Meloidogynidae</taxon>
        <taxon>Meloidogyninae</taxon>
        <taxon>Meloidogyne</taxon>
        <taxon>Meloidogyne incognita group</taxon>
    </lineage>
</organism>
<name>A0A915LY86_MELJA</name>
<keyword evidence="1" id="KW-1185">Reference proteome</keyword>
<accession>A0A915LY86</accession>
<reference evidence="2" key="1">
    <citation type="submission" date="2022-11" db="UniProtKB">
        <authorList>
            <consortium name="WormBaseParasite"/>
        </authorList>
    </citation>
    <scope>IDENTIFICATION</scope>
</reference>